<feature type="region of interest" description="Disordered" evidence="1">
    <location>
        <begin position="70"/>
        <end position="94"/>
    </location>
</feature>
<dbReference type="Proteomes" id="UP001152622">
    <property type="component" value="Chromosome 21"/>
</dbReference>
<evidence type="ECO:0000313" key="2">
    <source>
        <dbReference type="EMBL" id="KAJ8334111.1"/>
    </source>
</evidence>
<protein>
    <submittedName>
        <fullName evidence="2">Uncharacterized protein</fullName>
    </submittedName>
</protein>
<name>A0A9Q1IC21_SYNKA</name>
<keyword evidence="3" id="KW-1185">Reference proteome</keyword>
<organism evidence="2 3">
    <name type="scientific">Synaphobranchus kaupii</name>
    <name type="common">Kaup's arrowtooth eel</name>
    <dbReference type="NCBI Taxonomy" id="118154"/>
    <lineage>
        <taxon>Eukaryota</taxon>
        <taxon>Metazoa</taxon>
        <taxon>Chordata</taxon>
        <taxon>Craniata</taxon>
        <taxon>Vertebrata</taxon>
        <taxon>Euteleostomi</taxon>
        <taxon>Actinopterygii</taxon>
        <taxon>Neopterygii</taxon>
        <taxon>Teleostei</taxon>
        <taxon>Anguilliformes</taxon>
        <taxon>Synaphobranchidae</taxon>
        <taxon>Synaphobranchus</taxon>
    </lineage>
</organism>
<feature type="region of interest" description="Disordered" evidence="1">
    <location>
        <begin position="107"/>
        <end position="147"/>
    </location>
</feature>
<reference evidence="2" key="1">
    <citation type="journal article" date="2023" name="Science">
        <title>Genome structures resolve the early diversification of teleost fishes.</title>
        <authorList>
            <person name="Parey E."/>
            <person name="Louis A."/>
            <person name="Montfort J."/>
            <person name="Bouchez O."/>
            <person name="Roques C."/>
            <person name="Iampietro C."/>
            <person name="Lluch J."/>
            <person name="Castinel A."/>
            <person name="Donnadieu C."/>
            <person name="Desvignes T."/>
            <person name="Floi Bucao C."/>
            <person name="Jouanno E."/>
            <person name="Wen M."/>
            <person name="Mejri S."/>
            <person name="Dirks R."/>
            <person name="Jansen H."/>
            <person name="Henkel C."/>
            <person name="Chen W.J."/>
            <person name="Zahm M."/>
            <person name="Cabau C."/>
            <person name="Klopp C."/>
            <person name="Thompson A.W."/>
            <person name="Robinson-Rechavi M."/>
            <person name="Braasch I."/>
            <person name="Lecointre G."/>
            <person name="Bobe J."/>
            <person name="Postlethwait J.H."/>
            <person name="Berthelot C."/>
            <person name="Roest Crollius H."/>
            <person name="Guiguen Y."/>
        </authorList>
    </citation>
    <scope>NUCLEOTIDE SEQUENCE</scope>
    <source>
        <strain evidence="2">WJC10195</strain>
    </source>
</reference>
<sequence>MSTSQTAWVYTSEVSMASFSRMAGLAVGGGDLEPNSAPQPAGDASCFAAAQQDASWPSLISCFHRDLPSTPHPPNFPLARDAEDDESPSVVGKGDKVHLDRLFGLQGNQVSKRSNKDPVLPESPFPLSPGWAAISSSSPHRKTQTEH</sequence>
<comment type="caution">
    <text evidence="2">The sequence shown here is derived from an EMBL/GenBank/DDBJ whole genome shotgun (WGS) entry which is preliminary data.</text>
</comment>
<dbReference type="EMBL" id="JAINUF010000021">
    <property type="protein sequence ID" value="KAJ8334111.1"/>
    <property type="molecule type" value="Genomic_DNA"/>
</dbReference>
<dbReference type="AlphaFoldDB" id="A0A9Q1IC21"/>
<accession>A0A9Q1IC21</accession>
<evidence type="ECO:0000313" key="3">
    <source>
        <dbReference type="Proteomes" id="UP001152622"/>
    </source>
</evidence>
<evidence type="ECO:0000256" key="1">
    <source>
        <dbReference type="SAM" id="MobiDB-lite"/>
    </source>
</evidence>
<gene>
    <name evidence="2" type="ORF">SKAU_G00397500</name>
</gene>
<proteinExistence type="predicted"/>